<comment type="caution">
    <text evidence="2">The sequence shown here is derived from an EMBL/GenBank/DDBJ whole genome shotgun (WGS) entry which is preliminary data.</text>
</comment>
<dbReference type="OrthoDB" id="3693975at2"/>
<organism evidence="2 3">
    <name type="scientific">Kibdelosporangium aridum</name>
    <dbReference type="NCBI Taxonomy" id="2030"/>
    <lineage>
        <taxon>Bacteria</taxon>
        <taxon>Bacillati</taxon>
        <taxon>Actinomycetota</taxon>
        <taxon>Actinomycetes</taxon>
        <taxon>Pseudonocardiales</taxon>
        <taxon>Pseudonocardiaceae</taxon>
        <taxon>Kibdelosporangium</taxon>
    </lineage>
</organism>
<dbReference type="RefSeq" id="WP_125727944.1">
    <property type="nucleotide sequence ID" value="NZ_QHKI01000042.1"/>
</dbReference>
<dbReference type="InterPro" id="IPR024520">
    <property type="entry name" value="DUF3558"/>
</dbReference>
<dbReference type="AlphaFoldDB" id="A0A428YZN8"/>
<dbReference type="EMBL" id="QHKI01000042">
    <property type="protein sequence ID" value="RSM76991.1"/>
    <property type="molecule type" value="Genomic_DNA"/>
</dbReference>
<name>A0A428YZN8_KIBAR</name>
<evidence type="ECO:0000313" key="2">
    <source>
        <dbReference type="EMBL" id="RSM76991.1"/>
    </source>
</evidence>
<evidence type="ECO:0000256" key="1">
    <source>
        <dbReference type="SAM" id="MobiDB-lite"/>
    </source>
</evidence>
<sequence length="207" mass="20706">MADSVATRETNLTVRSVSRPKTILAASVVALVAATLVACTSETPGLPAPGGTSVTNRPTVPGGGGSTGTTKPSGTNAESPLRDADPCALFTSADAAALGAGPGQRDDETQSRGCVFTASGKFNLRVLTFAERGTKDVVATGGTKELPPVGKHQAVQAIFGQACAISLAVTETSRVDMVVSANGDTQKGCQIAAQVAQVVEPKLPGGS</sequence>
<feature type="region of interest" description="Disordered" evidence="1">
    <location>
        <begin position="42"/>
        <end position="83"/>
    </location>
</feature>
<accession>A0A428YZN8</accession>
<dbReference type="Proteomes" id="UP000287547">
    <property type="component" value="Unassembled WGS sequence"/>
</dbReference>
<dbReference type="Pfam" id="PF12079">
    <property type="entry name" value="DUF3558"/>
    <property type="match status" value="1"/>
</dbReference>
<reference evidence="2 3" key="1">
    <citation type="submission" date="2018-05" db="EMBL/GenBank/DDBJ databases">
        <title>Evolution of GPA BGCs.</title>
        <authorList>
            <person name="Waglechner N."/>
            <person name="Wright G.D."/>
        </authorList>
    </citation>
    <scope>NUCLEOTIDE SEQUENCE [LARGE SCALE GENOMIC DNA]</scope>
    <source>
        <strain evidence="2 3">A82846</strain>
    </source>
</reference>
<protein>
    <recommendedName>
        <fullName evidence="4">DUF3558 domain-containing protein</fullName>
    </recommendedName>
</protein>
<evidence type="ECO:0000313" key="3">
    <source>
        <dbReference type="Proteomes" id="UP000287547"/>
    </source>
</evidence>
<evidence type="ECO:0008006" key="4">
    <source>
        <dbReference type="Google" id="ProtNLM"/>
    </source>
</evidence>
<gene>
    <name evidence="2" type="ORF">DMH04_35685</name>
</gene>
<proteinExistence type="predicted"/>